<feature type="compositionally biased region" description="Low complexity" evidence="1">
    <location>
        <begin position="1113"/>
        <end position="1124"/>
    </location>
</feature>
<organism evidence="2 3">
    <name type="scientific">Triangularia verruculosa</name>
    <dbReference type="NCBI Taxonomy" id="2587418"/>
    <lineage>
        <taxon>Eukaryota</taxon>
        <taxon>Fungi</taxon>
        <taxon>Dikarya</taxon>
        <taxon>Ascomycota</taxon>
        <taxon>Pezizomycotina</taxon>
        <taxon>Sordariomycetes</taxon>
        <taxon>Sordariomycetidae</taxon>
        <taxon>Sordariales</taxon>
        <taxon>Podosporaceae</taxon>
        <taxon>Triangularia</taxon>
    </lineage>
</organism>
<feature type="compositionally biased region" description="Acidic residues" evidence="1">
    <location>
        <begin position="1075"/>
        <end position="1093"/>
    </location>
</feature>
<feature type="compositionally biased region" description="Basic residues" evidence="1">
    <location>
        <begin position="1163"/>
        <end position="1173"/>
    </location>
</feature>
<keyword evidence="3" id="KW-1185">Reference proteome</keyword>
<dbReference type="Proteomes" id="UP001303160">
    <property type="component" value="Unassembled WGS sequence"/>
</dbReference>
<feature type="compositionally biased region" description="Polar residues" evidence="1">
    <location>
        <begin position="1125"/>
        <end position="1134"/>
    </location>
</feature>
<sequence>PDDVLRQLAVIFPPRTHRVSFTKGVNTTELASSQWLQKQTPGFLYMHNLKPQAPAARALLVWSRAEGVPIVNKNIHTIFIRDWFWQDQYRRWSIAVEEVKELGSAPCRDYMGRMPPEITFARLDDPTVKERLPDERVYPELYAWGISNGQAGVKRDEDGLFVQADEIALYFKHYNGYNIRSLLAFSTQGPLARQLHIDEIFIWHVMEQLSSAIIYMQTGITREELKEGVTAKKEAWRPFAHRNINPEHIYIHFEEESERGQLPFTEQETYPSQEEQDEQTENLLNLSLRSVFPRIVLGSWSQANHLNDKKRFYKCNRGERSEALRKWERGDDSDALDDPWAGPKPELWEDIYLLGALLRRLVTVWDAQFASTWKKGKWIDYEIDLERYKVKGARGDREGGPEYSSELLDLLEHFELNNDDIEKGGACWAQDQFYDRPDGRQFPDVDFLIKNVFPAARKKVQDEKERIRRLAGFGTGEVPRPNMEQLLKRDRTTTDVWRYLTERVELIPYTPESATEKRGVPEIKGELRAIHGTKYIIWYQFSGCEIQRPERKLVDWLGVPWTRQAMISPAKLAKGFWHKRYDKWDQQLDTPPGGTPRGGNTPPDGSFLDRDGDPLLVRRRRLLDKNAFTPDRGNVFAGANIESDDDPDVGHSARRKGRVEEWADISELHPQDPFLELDFKTHLKRVLRWMRRAKRVLWHLYPVALPGDDNLDPENVEEHLARDYLKIVRDQVKRRANGGEVTETDEDRAIKQKYHALIERLDPKGEYKVGTDHVFEKHVKQPVQPDPGTVPSPGTDIYGATPEPPSPYKIAQESEEVRKTDLAIRDAQSKLLISHMDRLVSELPKMKRRAATLKTDKRDSRDYQKYLAAKEKHETEEDRLVKYQQIVASLKQDEENQQQWERLQNEHRSKIELFTQTHEESKTQSKLQDQRAKEIAEKLVEAEYSKKMAEDRSTADAEKQKHIERHNSLQNEIIPLRKEMTEIMKRRAALVERKQLLKVRVERIEGLLPQIMTLVRTGGGADASAFKRGYQDGLGNRNQGNDLAPPPPPPPPPPGPRPGPGPGDHDGPSDRHDSIEDDEDDDDDDDNPTEETTAETPEPTTLRRSGRVRKPVARYTAAAYRTTRNPGFTPTQQAEHLRQTQPSSSTTQPSTQPSQDTTPPTKTPKRPPRTPPN</sequence>
<feature type="region of interest" description="Disordered" evidence="1">
    <location>
        <begin position="946"/>
        <end position="966"/>
    </location>
</feature>
<evidence type="ECO:0000313" key="3">
    <source>
        <dbReference type="Proteomes" id="UP001303160"/>
    </source>
</evidence>
<gene>
    <name evidence="2" type="ORF">QBC40DRAFT_161179</name>
</gene>
<dbReference type="EMBL" id="MU863891">
    <property type="protein sequence ID" value="KAK4203169.1"/>
    <property type="molecule type" value="Genomic_DNA"/>
</dbReference>
<reference evidence="2" key="1">
    <citation type="journal article" date="2023" name="Mol. Phylogenet. Evol.">
        <title>Genome-scale phylogeny and comparative genomics of the fungal order Sordariales.</title>
        <authorList>
            <person name="Hensen N."/>
            <person name="Bonometti L."/>
            <person name="Westerberg I."/>
            <person name="Brannstrom I.O."/>
            <person name="Guillou S."/>
            <person name="Cros-Aarteil S."/>
            <person name="Calhoun S."/>
            <person name="Haridas S."/>
            <person name="Kuo A."/>
            <person name="Mondo S."/>
            <person name="Pangilinan J."/>
            <person name="Riley R."/>
            <person name="LaButti K."/>
            <person name="Andreopoulos B."/>
            <person name="Lipzen A."/>
            <person name="Chen C."/>
            <person name="Yan M."/>
            <person name="Daum C."/>
            <person name="Ng V."/>
            <person name="Clum A."/>
            <person name="Steindorff A."/>
            <person name="Ohm R.A."/>
            <person name="Martin F."/>
            <person name="Silar P."/>
            <person name="Natvig D.O."/>
            <person name="Lalanne C."/>
            <person name="Gautier V."/>
            <person name="Ament-Velasquez S.L."/>
            <person name="Kruys A."/>
            <person name="Hutchinson M.I."/>
            <person name="Powell A.J."/>
            <person name="Barry K."/>
            <person name="Miller A.N."/>
            <person name="Grigoriev I.V."/>
            <person name="Debuchy R."/>
            <person name="Gladieux P."/>
            <person name="Hiltunen Thoren M."/>
            <person name="Johannesson H."/>
        </authorList>
    </citation>
    <scope>NUCLEOTIDE SEQUENCE</scope>
    <source>
        <strain evidence="2">CBS 315.58</strain>
    </source>
</reference>
<protein>
    <submittedName>
        <fullName evidence="2">Uncharacterized protein</fullName>
    </submittedName>
</protein>
<evidence type="ECO:0000313" key="2">
    <source>
        <dbReference type="EMBL" id="KAK4203169.1"/>
    </source>
</evidence>
<feature type="compositionally biased region" description="Basic and acidic residues" evidence="1">
    <location>
        <begin position="1063"/>
        <end position="1074"/>
    </location>
</feature>
<feature type="region of interest" description="Disordered" evidence="1">
    <location>
        <begin position="1021"/>
        <end position="1173"/>
    </location>
</feature>
<feature type="non-terminal residue" evidence="2">
    <location>
        <position position="1173"/>
    </location>
</feature>
<feature type="region of interest" description="Disordered" evidence="1">
    <location>
        <begin position="585"/>
        <end position="612"/>
    </location>
</feature>
<dbReference type="AlphaFoldDB" id="A0AAN7AY20"/>
<evidence type="ECO:0000256" key="1">
    <source>
        <dbReference type="SAM" id="MobiDB-lite"/>
    </source>
</evidence>
<comment type="caution">
    <text evidence="2">The sequence shown here is derived from an EMBL/GenBank/DDBJ whole genome shotgun (WGS) entry which is preliminary data.</text>
</comment>
<reference evidence="2" key="2">
    <citation type="submission" date="2023-05" db="EMBL/GenBank/DDBJ databases">
        <authorList>
            <consortium name="Lawrence Berkeley National Laboratory"/>
            <person name="Steindorff A."/>
            <person name="Hensen N."/>
            <person name="Bonometti L."/>
            <person name="Westerberg I."/>
            <person name="Brannstrom I.O."/>
            <person name="Guillou S."/>
            <person name="Cros-Aarteil S."/>
            <person name="Calhoun S."/>
            <person name="Haridas S."/>
            <person name="Kuo A."/>
            <person name="Mondo S."/>
            <person name="Pangilinan J."/>
            <person name="Riley R."/>
            <person name="Labutti K."/>
            <person name="Andreopoulos B."/>
            <person name="Lipzen A."/>
            <person name="Chen C."/>
            <person name="Yanf M."/>
            <person name="Daum C."/>
            <person name="Ng V."/>
            <person name="Clum A."/>
            <person name="Ohm R."/>
            <person name="Martin F."/>
            <person name="Silar P."/>
            <person name="Natvig D."/>
            <person name="Lalanne C."/>
            <person name="Gautier V."/>
            <person name="Ament-Velasquez S.L."/>
            <person name="Kruys A."/>
            <person name="Hutchinson M.I."/>
            <person name="Powell A.J."/>
            <person name="Barry K."/>
            <person name="Miller A.N."/>
            <person name="Grigoriev I.V."/>
            <person name="Debuchy R."/>
            <person name="Gladieux P."/>
            <person name="Thoren M.H."/>
            <person name="Johannesson H."/>
        </authorList>
    </citation>
    <scope>NUCLEOTIDE SEQUENCE</scope>
    <source>
        <strain evidence="2">CBS 315.58</strain>
    </source>
</reference>
<feature type="compositionally biased region" description="Low complexity" evidence="1">
    <location>
        <begin position="1139"/>
        <end position="1160"/>
    </location>
</feature>
<proteinExistence type="predicted"/>
<name>A0AAN7AY20_9PEZI</name>
<feature type="non-terminal residue" evidence="2">
    <location>
        <position position="1"/>
    </location>
</feature>
<feature type="compositionally biased region" description="Pro residues" evidence="1">
    <location>
        <begin position="1044"/>
        <end position="1061"/>
    </location>
</feature>
<accession>A0AAN7AY20</accession>